<dbReference type="InterPro" id="IPR036853">
    <property type="entry name" value="Ribosomal_uL14_sf"/>
</dbReference>
<evidence type="ECO:0000259" key="8">
    <source>
        <dbReference type="Pfam" id="PF17136"/>
    </source>
</evidence>
<dbReference type="CDD" id="cd06089">
    <property type="entry name" value="KOW_RPL26"/>
    <property type="match status" value="1"/>
</dbReference>
<dbReference type="InterPro" id="IPR000218">
    <property type="entry name" value="Ribosomal_uL14"/>
</dbReference>
<dbReference type="SMART" id="SM01374">
    <property type="entry name" value="Ribosomal_L14"/>
    <property type="match status" value="1"/>
</dbReference>
<evidence type="ECO:0000313" key="9">
    <source>
        <dbReference type="EMBL" id="KAF2282002.1"/>
    </source>
</evidence>
<dbReference type="InterPro" id="IPR008991">
    <property type="entry name" value="Translation_prot_SH3-like_sf"/>
</dbReference>
<dbReference type="Pfam" id="PF00238">
    <property type="entry name" value="Ribosomal_L14"/>
    <property type="match status" value="1"/>
</dbReference>
<reference evidence="9 10" key="1">
    <citation type="journal article" date="2020" name="Mol. Plant">
        <title>The Chromosome-Based Rubber Tree Genome Provides New Insights into Spurge Genome Evolution and Rubber Biosynthesis.</title>
        <authorList>
            <person name="Liu J."/>
            <person name="Shi C."/>
            <person name="Shi C.C."/>
            <person name="Li W."/>
            <person name="Zhang Q.J."/>
            <person name="Zhang Y."/>
            <person name="Li K."/>
            <person name="Lu H.F."/>
            <person name="Shi C."/>
            <person name="Zhu S.T."/>
            <person name="Xiao Z.Y."/>
            <person name="Nan H."/>
            <person name="Yue Y."/>
            <person name="Zhu X.G."/>
            <person name="Wu Y."/>
            <person name="Hong X.N."/>
            <person name="Fan G.Y."/>
            <person name="Tong Y."/>
            <person name="Zhang D."/>
            <person name="Mao C.L."/>
            <person name="Liu Y.L."/>
            <person name="Hao S.J."/>
            <person name="Liu W.Q."/>
            <person name="Lv M.Q."/>
            <person name="Zhang H.B."/>
            <person name="Liu Y."/>
            <person name="Hu-Tang G.R."/>
            <person name="Wang J.P."/>
            <person name="Wang J.H."/>
            <person name="Sun Y.H."/>
            <person name="Ni S.B."/>
            <person name="Chen W.B."/>
            <person name="Zhang X.C."/>
            <person name="Jiao Y.N."/>
            <person name="Eichler E.E."/>
            <person name="Li G.H."/>
            <person name="Liu X."/>
            <person name="Gao L.Z."/>
        </authorList>
    </citation>
    <scope>NUCLEOTIDE SEQUENCE [LARGE SCALE GENOMIC DNA]</scope>
    <source>
        <strain evidence="10">cv. GT1</strain>
        <tissue evidence="9">Leaf</tissue>
    </source>
</reference>
<dbReference type="InterPro" id="IPR003256">
    <property type="entry name" value="Ribosomal_uL24"/>
</dbReference>
<keyword evidence="10" id="KW-1185">Reference proteome</keyword>
<dbReference type="Proteomes" id="UP000467840">
    <property type="component" value="Unassembled WGS sequence"/>
</dbReference>
<keyword evidence="3" id="KW-0699">rRNA-binding</keyword>
<protein>
    <recommendedName>
        <fullName evidence="8">Large ribosomal subunit protein uL24 C-terminal domain-containing protein</fullName>
    </recommendedName>
</protein>
<dbReference type="HAMAP" id="MF_01367">
    <property type="entry name" value="Ribosomal_uL14"/>
    <property type="match status" value="1"/>
</dbReference>
<evidence type="ECO:0000256" key="1">
    <source>
        <dbReference type="ARBA" id="ARBA00010618"/>
    </source>
</evidence>
<name>A0A6A6JZK2_HEVBR</name>
<dbReference type="SUPFAM" id="SSF50104">
    <property type="entry name" value="Translation proteins SH3-like domain"/>
    <property type="match status" value="1"/>
</dbReference>
<dbReference type="HAMAP" id="MF_01326_B">
    <property type="entry name" value="Ribosomal_uL24_B"/>
    <property type="match status" value="1"/>
</dbReference>
<dbReference type="GO" id="GO:0006412">
    <property type="term" value="P:translation"/>
    <property type="evidence" value="ECO:0007669"/>
    <property type="project" value="InterPro"/>
</dbReference>
<keyword evidence="6 7" id="KW-0687">Ribonucleoprotein</keyword>
<keyword evidence="4" id="KW-0694">RNA-binding</keyword>
<dbReference type="PANTHER" id="PTHR11761">
    <property type="entry name" value="50S/60S RIBOSOMAL PROTEIN L14/L23"/>
    <property type="match status" value="1"/>
</dbReference>
<comment type="similarity">
    <text evidence="1">Belongs to the universal ribosomal protein uL24 family.</text>
</comment>
<evidence type="ECO:0000256" key="6">
    <source>
        <dbReference type="ARBA" id="ARBA00023274"/>
    </source>
</evidence>
<dbReference type="PANTHER" id="PTHR11761:SF3">
    <property type="entry name" value="LARGE RIBOSOMAL SUBUNIT PROTEIN UL14M"/>
    <property type="match status" value="1"/>
</dbReference>
<dbReference type="InterPro" id="IPR014722">
    <property type="entry name" value="Rib_uL2_dom2"/>
</dbReference>
<dbReference type="InterPro" id="IPR057264">
    <property type="entry name" value="Ribosomal_uL24_C"/>
</dbReference>
<dbReference type="Pfam" id="PF17136">
    <property type="entry name" value="ribosomal_L24"/>
    <property type="match status" value="1"/>
</dbReference>
<keyword evidence="5 7" id="KW-0689">Ribosomal protein</keyword>
<dbReference type="SUPFAM" id="SSF50193">
    <property type="entry name" value="Ribosomal protein L14"/>
    <property type="match status" value="1"/>
</dbReference>
<comment type="caution">
    <text evidence="9">The sequence shown here is derived from an EMBL/GenBank/DDBJ whole genome shotgun (WGS) entry which is preliminary data.</text>
</comment>
<feature type="domain" description="Large ribosomal subunit protein uL24 C-terminal" evidence="8">
    <location>
        <begin position="134"/>
        <end position="195"/>
    </location>
</feature>
<evidence type="ECO:0000256" key="7">
    <source>
        <dbReference type="RuleBase" id="RU003949"/>
    </source>
</evidence>
<dbReference type="InterPro" id="IPR019972">
    <property type="entry name" value="Ribosomal_uL14_CS"/>
</dbReference>
<evidence type="ECO:0000256" key="2">
    <source>
        <dbReference type="ARBA" id="ARBA00010745"/>
    </source>
</evidence>
<comment type="similarity">
    <text evidence="2 7">Belongs to the universal ribosomal protein uL14 family.</text>
</comment>
<sequence length="196" mass="20968">MIQKNAILDVADNSGARKVLCIGFLGGKKRAVVGDVIVVSARVVAPRGKVNKGKVYKAVVVRTKGPIRRLDGSIIRFSSNAVVLVNDQGDPLGTRVFGPVRKLPVAGGDKGKIGKVVKVLRKGGRVMAKVAGVALCRKSVKPSKDREGGIFSVERFIDISNIALFDNEAGVRTRVGYKFVDGKKVRYLKGSGRVLD</sequence>
<dbReference type="CDD" id="cd00337">
    <property type="entry name" value="Ribosomal_uL14"/>
    <property type="match status" value="1"/>
</dbReference>
<dbReference type="GO" id="GO:0003735">
    <property type="term" value="F:structural constituent of ribosome"/>
    <property type="evidence" value="ECO:0007669"/>
    <property type="project" value="InterPro"/>
</dbReference>
<evidence type="ECO:0000256" key="4">
    <source>
        <dbReference type="ARBA" id="ARBA00022884"/>
    </source>
</evidence>
<evidence type="ECO:0000313" key="10">
    <source>
        <dbReference type="Proteomes" id="UP000467840"/>
    </source>
</evidence>
<dbReference type="NCBIfam" id="TIGR01067">
    <property type="entry name" value="rplN_bact"/>
    <property type="match status" value="1"/>
</dbReference>
<dbReference type="GO" id="GO:0022625">
    <property type="term" value="C:cytosolic large ribosomal subunit"/>
    <property type="evidence" value="ECO:0007669"/>
    <property type="project" value="TreeGrafter"/>
</dbReference>
<evidence type="ECO:0000256" key="3">
    <source>
        <dbReference type="ARBA" id="ARBA00022730"/>
    </source>
</evidence>
<evidence type="ECO:0000256" key="5">
    <source>
        <dbReference type="ARBA" id="ARBA00022980"/>
    </source>
</evidence>
<dbReference type="PROSITE" id="PS00049">
    <property type="entry name" value="RIBOSOMAL_L14"/>
    <property type="match status" value="1"/>
</dbReference>
<organism evidence="9 10">
    <name type="scientific">Hevea brasiliensis</name>
    <name type="common">Para rubber tree</name>
    <name type="synonym">Siphonia brasiliensis</name>
    <dbReference type="NCBI Taxonomy" id="3981"/>
    <lineage>
        <taxon>Eukaryota</taxon>
        <taxon>Viridiplantae</taxon>
        <taxon>Streptophyta</taxon>
        <taxon>Embryophyta</taxon>
        <taxon>Tracheophyta</taxon>
        <taxon>Spermatophyta</taxon>
        <taxon>Magnoliopsida</taxon>
        <taxon>eudicotyledons</taxon>
        <taxon>Gunneridae</taxon>
        <taxon>Pentapetalae</taxon>
        <taxon>rosids</taxon>
        <taxon>fabids</taxon>
        <taxon>Malpighiales</taxon>
        <taxon>Euphorbiaceae</taxon>
        <taxon>Crotonoideae</taxon>
        <taxon>Micrandreae</taxon>
        <taxon>Hevea</taxon>
    </lineage>
</organism>
<dbReference type="Gene3D" id="2.30.30.30">
    <property type="match status" value="1"/>
</dbReference>
<dbReference type="Gene3D" id="2.40.150.20">
    <property type="entry name" value="Ribosomal protein L14"/>
    <property type="match status" value="1"/>
</dbReference>
<accession>A0A6A6JZK2</accession>
<dbReference type="EMBL" id="JAAGAX010000511">
    <property type="protein sequence ID" value="KAF2282002.1"/>
    <property type="molecule type" value="Genomic_DNA"/>
</dbReference>
<dbReference type="InterPro" id="IPR041988">
    <property type="entry name" value="Ribosomal_uL24_KOW"/>
</dbReference>
<dbReference type="GO" id="GO:0070180">
    <property type="term" value="F:large ribosomal subunit rRNA binding"/>
    <property type="evidence" value="ECO:0007669"/>
    <property type="project" value="TreeGrafter"/>
</dbReference>
<dbReference type="InterPro" id="IPR005745">
    <property type="entry name" value="Ribosomal_uL14_bac-type"/>
</dbReference>
<gene>
    <name evidence="9" type="ORF">GH714_042826</name>
</gene>
<proteinExistence type="inferred from homology"/>
<dbReference type="NCBIfam" id="TIGR01079">
    <property type="entry name" value="rplX_bact"/>
    <property type="match status" value="1"/>
</dbReference>
<dbReference type="AlphaFoldDB" id="A0A6A6JZK2"/>